<dbReference type="Pfam" id="PF00753">
    <property type="entry name" value="Lactamase_B"/>
    <property type="match status" value="1"/>
</dbReference>
<evidence type="ECO:0000256" key="2">
    <source>
        <dbReference type="ARBA" id="ARBA00022723"/>
    </source>
</evidence>
<keyword evidence="2" id="KW-0479">Metal-binding</keyword>
<evidence type="ECO:0000313" key="7">
    <source>
        <dbReference type="EMBL" id="KPJ68789.1"/>
    </source>
</evidence>
<comment type="caution">
    <text evidence="7">The sequence shown here is derived from an EMBL/GenBank/DDBJ whole genome shotgun (WGS) entry which is preliminary data.</text>
</comment>
<protein>
    <recommendedName>
        <fullName evidence="6">Metallo-beta-lactamase domain-containing protein</fullName>
    </recommendedName>
</protein>
<evidence type="ECO:0000256" key="4">
    <source>
        <dbReference type="ARBA" id="ARBA00022833"/>
    </source>
</evidence>
<dbReference type="CDD" id="cd06262">
    <property type="entry name" value="metallo-hydrolase-like_MBL-fold"/>
    <property type="match status" value="1"/>
</dbReference>
<dbReference type="InterPro" id="IPR036866">
    <property type="entry name" value="RibonucZ/Hydroxyglut_hydro"/>
</dbReference>
<dbReference type="GO" id="GO:0016787">
    <property type="term" value="F:hydrolase activity"/>
    <property type="evidence" value="ECO:0007669"/>
    <property type="project" value="UniProtKB-KW"/>
</dbReference>
<feature type="compositionally biased region" description="Basic and acidic residues" evidence="5">
    <location>
        <begin position="231"/>
        <end position="243"/>
    </location>
</feature>
<dbReference type="PANTHER" id="PTHR46233">
    <property type="entry name" value="HYDROXYACYLGLUTATHIONE HYDROLASE GLOC"/>
    <property type="match status" value="1"/>
</dbReference>
<evidence type="ECO:0000259" key="6">
    <source>
        <dbReference type="SMART" id="SM00849"/>
    </source>
</evidence>
<evidence type="ECO:0000256" key="5">
    <source>
        <dbReference type="SAM" id="MobiDB-lite"/>
    </source>
</evidence>
<dbReference type="InterPro" id="IPR001279">
    <property type="entry name" value="Metallo-B-lactamas"/>
</dbReference>
<name>A0A0S7Y1Z9_UNCSA</name>
<feature type="domain" description="Metallo-beta-lactamase" evidence="6">
    <location>
        <begin position="12"/>
        <end position="231"/>
    </location>
</feature>
<dbReference type="GO" id="GO:0046872">
    <property type="term" value="F:metal ion binding"/>
    <property type="evidence" value="ECO:0007669"/>
    <property type="project" value="UniProtKB-KW"/>
</dbReference>
<dbReference type="Gene3D" id="3.60.15.10">
    <property type="entry name" value="Ribonuclease Z/Hydroxyacylglutathione hydrolase-like"/>
    <property type="match status" value="1"/>
</dbReference>
<proteinExistence type="predicted"/>
<sequence>MLIKNFVVGPIETNCYLVACEETLEAIIIDPDIRTKEEKEKVFHEISQRNLHLKYIVDTHHHIDHTGGNAMLKQATGAEILIHELDAPVLPEQWKWILKMSKVRQPPPCPMCGSDKTVMDILEEQRQAIISCRDCSFKFEVIPSPPADLLLHGGDTIKAGQLEFIVIHTPGHSPGGISLYIEKEKVVFTGDTLFKGSIGRTDTIDGSFEDIIKSVKKLMQLPEDTIVYPGHGEKTTIDREKSENPYLQDKNKK</sequence>
<reference evidence="7 8" key="1">
    <citation type="journal article" date="2015" name="Microbiome">
        <title>Genomic resolution of linkages in carbon, nitrogen, and sulfur cycling among widespread estuary sediment bacteria.</title>
        <authorList>
            <person name="Baker B.J."/>
            <person name="Lazar C.S."/>
            <person name="Teske A.P."/>
            <person name="Dick G.J."/>
        </authorList>
    </citation>
    <scope>NUCLEOTIDE SEQUENCE [LARGE SCALE GENOMIC DNA]</scope>
    <source>
        <strain evidence="7">DG_54_3</strain>
    </source>
</reference>
<dbReference type="InterPro" id="IPR051453">
    <property type="entry name" value="MBL_Glyoxalase_II"/>
</dbReference>
<dbReference type="SMART" id="SM00849">
    <property type="entry name" value="Lactamase_B"/>
    <property type="match status" value="1"/>
</dbReference>
<dbReference type="PANTHER" id="PTHR46233:SF3">
    <property type="entry name" value="HYDROXYACYLGLUTATHIONE HYDROLASE GLOC"/>
    <property type="match status" value="1"/>
</dbReference>
<dbReference type="EMBL" id="LIZX01000040">
    <property type="protein sequence ID" value="KPJ68789.1"/>
    <property type="molecule type" value="Genomic_DNA"/>
</dbReference>
<feature type="region of interest" description="Disordered" evidence="5">
    <location>
        <begin position="229"/>
        <end position="253"/>
    </location>
</feature>
<evidence type="ECO:0000313" key="8">
    <source>
        <dbReference type="Proteomes" id="UP000051861"/>
    </source>
</evidence>
<accession>A0A0S7Y1Z9</accession>
<keyword evidence="3" id="KW-0378">Hydrolase</keyword>
<comment type="cofactor">
    <cofactor evidence="1">
        <name>Zn(2+)</name>
        <dbReference type="ChEBI" id="CHEBI:29105"/>
    </cofactor>
</comment>
<evidence type="ECO:0000256" key="3">
    <source>
        <dbReference type="ARBA" id="ARBA00022801"/>
    </source>
</evidence>
<gene>
    <name evidence="7" type="ORF">AMJ44_05515</name>
</gene>
<dbReference type="Proteomes" id="UP000051861">
    <property type="component" value="Unassembled WGS sequence"/>
</dbReference>
<organism evidence="7 8">
    <name type="scientific">candidate division WOR-1 bacterium DG_54_3</name>
    <dbReference type="NCBI Taxonomy" id="1703775"/>
    <lineage>
        <taxon>Bacteria</taxon>
        <taxon>Bacillati</taxon>
        <taxon>Saganbacteria</taxon>
    </lineage>
</organism>
<dbReference type="AlphaFoldDB" id="A0A0S7Y1Z9"/>
<dbReference type="SUPFAM" id="SSF56281">
    <property type="entry name" value="Metallo-hydrolase/oxidoreductase"/>
    <property type="match status" value="1"/>
</dbReference>
<evidence type="ECO:0000256" key="1">
    <source>
        <dbReference type="ARBA" id="ARBA00001947"/>
    </source>
</evidence>
<keyword evidence="4" id="KW-0862">Zinc</keyword>